<proteinExistence type="predicted"/>
<dbReference type="Proteomes" id="UP000228920">
    <property type="component" value="Unassembled WGS sequence"/>
</dbReference>
<feature type="transmembrane region" description="Helical" evidence="5">
    <location>
        <begin position="20"/>
        <end position="38"/>
    </location>
</feature>
<comment type="caution">
    <text evidence="6">The sequence shown here is derived from an EMBL/GenBank/DDBJ whole genome shotgun (WGS) entry which is preliminary data.</text>
</comment>
<dbReference type="PANTHER" id="PTHR12714:SF9">
    <property type="entry name" value="PROTEIN-S-ISOPRENYLCYSTEINE O-METHYLTRANSFERASE"/>
    <property type="match status" value="1"/>
</dbReference>
<keyword evidence="3 5" id="KW-1133">Transmembrane helix</keyword>
<evidence type="ECO:0000313" key="7">
    <source>
        <dbReference type="Proteomes" id="UP000228920"/>
    </source>
</evidence>
<dbReference type="GO" id="GO:0012505">
    <property type="term" value="C:endomembrane system"/>
    <property type="evidence" value="ECO:0007669"/>
    <property type="project" value="UniProtKB-SubCell"/>
</dbReference>
<gene>
    <name evidence="6" type="ORF">COY32_00085</name>
</gene>
<dbReference type="AlphaFoldDB" id="A0A2M7TM69"/>
<evidence type="ECO:0000256" key="4">
    <source>
        <dbReference type="ARBA" id="ARBA00023136"/>
    </source>
</evidence>
<evidence type="ECO:0000256" key="1">
    <source>
        <dbReference type="ARBA" id="ARBA00004127"/>
    </source>
</evidence>
<comment type="subcellular location">
    <subcellularLocation>
        <location evidence="1">Endomembrane system</location>
        <topology evidence="1">Multi-pass membrane protein</topology>
    </subcellularLocation>
</comment>
<evidence type="ECO:0000313" key="6">
    <source>
        <dbReference type="EMBL" id="PIZ48275.1"/>
    </source>
</evidence>
<keyword evidence="2 5" id="KW-0812">Transmembrane</keyword>
<reference evidence="7" key="1">
    <citation type="submission" date="2017-09" db="EMBL/GenBank/DDBJ databases">
        <title>Depth-based differentiation of microbial function through sediment-hosted aquifers and enrichment of novel symbionts in the deep terrestrial subsurface.</title>
        <authorList>
            <person name="Probst A.J."/>
            <person name="Ladd B."/>
            <person name="Jarett J.K."/>
            <person name="Geller-Mcgrath D.E."/>
            <person name="Sieber C.M.K."/>
            <person name="Emerson J.B."/>
            <person name="Anantharaman K."/>
            <person name="Thomas B.C."/>
            <person name="Malmstrom R."/>
            <person name="Stieglmeier M."/>
            <person name="Klingl A."/>
            <person name="Woyke T."/>
            <person name="Ryan C.M."/>
            <person name="Banfield J.F."/>
        </authorList>
    </citation>
    <scope>NUCLEOTIDE SEQUENCE [LARGE SCALE GENOMIC DNA]</scope>
</reference>
<evidence type="ECO:0000256" key="2">
    <source>
        <dbReference type="ARBA" id="ARBA00022692"/>
    </source>
</evidence>
<sequence length="191" mass="21954">MYVVKPREIILKVTQQFAGYVWYGASYILIVPYLIVRLSEGLDYLIFQILGFSSQENFFSFVPFTILSLIAFVVIAFGFLIILESTVSIATESKGFAFSVSPHYHVNPQKLATAGWYARVRHPMTLGYLIILMGLGIYLQSISMIVWFVPLFGGLYLEYLLMVEEKQLHRWFGSAYEEYQKKVPALIPRIL</sequence>
<evidence type="ECO:0000256" key="5">
    <source>
        <dbReference type="SAM" id="Phobius"/>
    </source>
</evidence>
<accession>A0A2M7TM69</accession>
<organism evidence="6 7">
    <name type="scientific">candidate division WWE3 bacterium CG_4_10_14_0_2_um_filter_41_14</name>
    <dbReference type="NCBI Taxonomy" id="1975072"/>
    <lineage>
        <taxon>Bacteria</taxon>
        <taxon>Katanobacteria</taxon>
    </lineage>
</organism>
<name>A0A2M7TM69_UNCKA</name>
<feature type="transmembrane region" description="Helical" evidence="5">
    <location>
        <begin position="58"/>
        <end position="83"/>
    </location>
</feature>
<dbReference type="PANTHER" id="PTHR12714">
    <property type="entry name" value="PROTEIN-S ISOPRENYLCYSTEINE O-METHYLTRANSFERASE"/>
    <property type="match status" value="1"/>
</dbReference>
<evidence type="ECO:0008006" key="8">
    <source>
        <dbReference type="Google" id="ProtNLM"/>
    </source>
</evidence>
<protein>
    <recommendedName>
        <fullName evidence="8">Isoprenylcysteine carboxylmethyltransferase family protein</fullName>
    </recommendedName>
</protein>
<dbReference type="EMBL" id="PFNL01000004">
    <property type="protein sequence ID" value="PIZ48275.1"/>
    <property type="molecule type" value="Genomic_DNA"/>
</dbReference>
<feature type="transmembrane region" description="Helical" evidence="5">
    <location>
        <begin position="126"/>
        <end position="149"/>
    </location>
</feature>
<dbReference type="InterPro" id="IPR007318">
    <property type="entry name" value="Phopholipid_MeTrfase"/>
</dbReference>
<dbReference type="Gene3D" id="1.20.120.1630">
    <property type="match status" value="1"/>
</dbReference>
<evidence type="ECO:0000256" key="3">
    <source>
        <dbReference type="ARBA" id="ARBA00022989"/>
    </source>
</evidence>
<keyword evidence="4 5" id="KW-0472">Membrane</keyword>
<dbReference type="Pfam" id="PF04191">
    <property type="entry name" value="PEMT"/>
    <property type="match status" value="1"/>
</dbReference>
<dbReference type="GO" id="GO:0016740">
    <property type="term" value="F:transferase activity"/>
    <property type="evidence" value="ECO:0007669"/>
    <property type="project" value="UniProtKB-ARBA"/>
</dbReference>